<accession>A0A520KUD0</accession>
<keyword evidence="1" id="KW-0408">Iron</keyword>
<comment type="caution">
    <text evidence="4">The sequence shown here is derived from an EMBL/GenBank/DDBJ whole genome shotgun (WGS) entry which is preliminary data.</text>
</comment>
<organism evidence="4 5">
    <name type="scientific">Candidatus Methanolliviera hydrocarbonicum</name>
    <dbReference type="NCBI Taxonomy" id="2491085"/>
    <lineage>
        <taxon>Archaea</taxon>
        <taxon>Methanobacteriati</taxon>
        <taxon>Methanobacteriota</taxon>
        <taxon>Candidatus Methanoliparia</taxon>
        <taxon>Candidatus Methanoliparales</taxon>
        <taxon>Candidatus Methanollivieraceae</taxon>
        <taxon>Candidatus Methanolliviera</taxon>
    </lineage>
</organism>
<dbReference type="PANTHER" id="PTHR47153:SF2">
    <property type="entry name" value="LACTATE UTILIZATION PROTEIN B"/>
    <property type="match status" value="1"/>
</dbReference>
<reference evidence="4 5" key="1">
    <citation type="journal article" date="2019" name="Nat. Microbiol.">
        <title>Wide diversity of methane and short-chain alkane metabolisms in uncultured archaea.</title>
        <authorList>
            <person name="Borrel G."/>
            <person name="Adam P.S."/>
            <person name="McKay L.J."/>
            <person name="Chen L.X."/>
            <person name="Sierra-Garcia I.N."/>
            <person name="Sieber C.M."/>
            <person name="Letourneur Q."/>
            <person name="Ghozlane A."/>
            <person name="Andersen G.L."/>
            <person name="Li W.J."/>
            <person name="Hallam S.J."/>
            <person name="Muyzer G."/>
            <person name="de Oliveira V.M."/>
            <person name="Inskeep W.P."/>
            <person name="Banfield J.F."/>
            <person name="Gribaldo S."/>
        </authorList>
    </citation>
    <scope>NUCLEOTIDE SEQUENCE [LARGE SCALE GENOMIC DNA]</scope>
    <source>
        <strain evidence="4">NM1b</strain>
    </source>
</reference>
<proteinExistence type="predicted"/>
<keyword evidence="2" id="KW-0472">Membrane</keyword>
<dbReference type="InterPro" id="IPR017900">
    <property type="entry name" value="4Fe4S_Fe_S_CS"/>
</dbReference>
<keyword evidence="1" id="KW-0004">4Fe-4S</keyword>
<sequence length="239" mass="26173">MTSCAGCYRTFKKDYPEVLGEPLPFDDMPFGAIAEILTKEYGKGIQPDVDDIFNNVRDDLWRCTLKADVGMTGANAIAAEEGMIGIMTNEGNAREVSTIPKKYIAVAGIDRIVPDLKDAVSICYDTCKLIFGRTPTYISFISGPSWSADLHGITSRGIHGPAEMHVVLLDNGRMKAKEEGLGEILYCINCGICMMFCPIYHYLLWKFGDKRLCGPGAVFAAYQAGLHTSVLTGLDYCTV</sequence>
<keyword evidence="1" id="KW-0411">Iron-sulfur</keyword>
<dbReference type="EMBL" id="RXIL01000170">
    <property type="protein sequence ID" value="RZN66184.1"/>
    <property type="molecule type" value="Genomic_DNA"/>
</dbReference>
<dbReference type="InterPro" id="IPR037171">
    <property type="entry name" value="NagB/RpiA_transferase-like"/>
</dbReference>
<name>A0A520KUD0_9EURY</name>
<dbReference type="GO" id="GO:0006089">
    <property type="term" value="P:lactate metabolic process"/>
    <property type="evidence" value="ECO:0007669"/>
    <property type="project" value="InterPro"/>
</dbReference>
<dbReference type="PANTHER" id="PTHR47153">
    <property type="entry name" value="LACTATE UTILIZATION PROTEIN B"/>
    <property type="match status" value="1"/>
</dbReference>
<evidence type="ECO:0000313" key="4">
    <source>
        <dbReference type="EMBL" id="RZN66184.1"/>
    </source>
</evidence>
<dbReference type="Gene3D" id="3.40.50.10420">
    <property type="entry name" value="NagB/RpiA/CoA transferase-like"/>
    <property type="match status" value="1"/>
</dbReference>
<evidence type="ECO:0000313" key="5">
    <source>
        <dbReference type="Proteomes" id="UP000320766"/>
    </source>
</evidence>
<dbReference type="SUPFAM" id="SSF46548">
    <property type="entry name" value="alpha-helical ferredoxin"/>
    <property type="match status" value="1"/>
</dbReference>
<dbReference type="SUPFAM" id="SSF100950">
    <property type="entry name" value="NagB/RpiA/CoA transferase-like"/>
    <property type="match status" value="1"/>
</dbReference>
<keyword evidence="2" id="KW-1133">Transmembrane helix</keyword>
<evidence type="ECO:0000259" key="3">
    <source>
        <dbReference type="Pfam" id="PF02589"/>
    </source>
</evidence>
<feature type="transmembrane region" description="Helical" evidence="2">
    <location>
        <begin position="184"/>
        <end position="203"/>
    </location>
</feature>
<dbReference type="InterPro" id="IPR004452">
    <property type="entry name" value="LutB/LldF"/>
</dbReference>
<dbReference type="InterPro" id="IPR024185">
    <property type="entry name" value="FTHF_cligase-like_sf"/>
</dbReference>
<feature type="domain" description="LUD" evidence="3">
    <location>
        <begin position="53"/>
        <end position="169"/>
    </location>
</feature>
<dbReference type="AlphaFoldDB" id="A0A520KUD0"/>
<dbReference type="PROSITE" id="PS00198">
    <property type="entry name" value="4FE4S_FER_1"/>
    <property type="match status" value="1"/>
</dbReference>
<gene>
    <name evidence="4" type="ORF">EF807_08750</name>
</gene>
<dbReference type="GO" id="GO:0051539">
    <property type="term" value="F:4 iron, 4 sulfur cluster binding"/>
    <property type="evidence" value="ECO:0007669"/>
    <property type="project" value="UniProtKB-KW"/>
</dbReference>
<dbReference type="InterPro" id="IPR003741">
    <property type="entry name" value="LUD_dom"/>
</dbReference>
<dbReference type="Proteomes" id="UP000320766">
    <property type="component" value="Unassembled WGS sequence"/>
</dbReference>
<evidence type="ECO:0000256" key="2">
    <source>
        <dbReference type="SAM" id="Phobius"/>
    </source>
</evidence>
<dbReference type="Pfam" id="PF02589">
    <property type="entry name" value="LUD_dom"/>
    <property type="match status" value="1"/>
</dbReference>
<protein>
    <recommendedName>
        <fullName evidence="3">LUD domain-containing protein</fullName>
    </recommendedName>
</protein>
<keyword evidence="2" id="KW-0812">Transmembrane</keyword>
<evidence type="ECO:0000256" key="1">
    <source>
        <dbReference type="ARBA" id="ARBA00022485"/>
    </source>
</evidence>
<keyword evidence="1" id="KW-0479">Metal-binding</keyword>